<name>A0A399SQI4_9BACT</name>
<dbReference type="PROSITE" id="PS51257">
    <property type="entry name" value="PROKAR_LIPOPROTEIN"/>
    <property type="match status" value="1"/>
</dbReference>
<dbReference type="Pfam" id="PF16301">
    <property type="entry name" value="DUF4943"/>
    <property type="match status" value="1"/>
</dbReference>
<comment type="caution">
    <text evidence="1">The sequence shown here is derived from an EMBL/GenBank/DDBJ whole genome shotgun (WGS) entry which is preliminary data.</text>
</comment>
<dbReference type="EMBL" id="QWGR01000057">
    <property type="protein sequence ID" value="RIJ45194.1"/>
    <property type="molecule type" value="Genomic_DNA"/>
</dbReference>
<dbReference type="OrthoDB" id="680836at2"/>
<dbReference type="InterPro" id="IPR032546">
    <property type="entry name" value="DUF4943"/>
</dbReference>
<evidence type="ECO:0000313" key="2">
    <source>
        <dbReference type="Proteomes" id="UP000265926"/>
    </source>
</evidence>
<reference evidence="1 2" key="1">
    <citation type="submission" date="2018-08" db="EMBL/GenBank/DDBJ databases">
        <title>Pallidiluteibacterium maritimus gen. nov., sp. nov., isolated from coastal sediment.</title>
        <authorList>
            <person name="Zhou L.Y."/>
        </authorList>
    </citation>
    <scope>NUCLEOTIDE SEQUENCE [LARGE SCALE GENOMIC DNA]</scope>
    <source>
        <strain evidence="1 2">XSD2</strain>
    </source>
</reference>
<proteinExistence type="predicted"/>
<evidence type="ECO:0000313" key="1">
    <source>
        <dbReference type="EMBL" id="RIJ45194.1"/>
    </source>
</evidence>
<dbReference type="RefSeq" id="WP_119440467.1">
    <property type="nucleotide sequence ID" value="NZ_QWGR01000057.1"/>
</dbReference>
<keyword evidence="2" id="KW-1185">Reference proteome</keyword>
<accession>A0A399SQI4</accession>
<sequence length="175" mass="20383">MKTIKILILIGFFAGLLSCSKDDTEEINNPDVETYIELLKANQYDSFKLPEFSSDDIPALLQYTNDFSVVNKFPSNPISSYAEPNPDYKLSVLVLWTIESIRLAATDNKRVFGFASQNPFVQTKSEPIEWFTDHDSEIYNTIRQAYSNWWDENKHKKFSSFCNIDPLSETEYRWH</sequence>
<dbReference type="AlphaFoldDB" id="A0A399SQI4"/>
<protein>
    <submittedName>
        <fullName evidence="1">DUF4943 domain-containing protein</fullName>
    </submittedName>
</protein>
<dbReference type="Proteomes" id="UP000265926">
    <property type="component" value="Unassembled WGS sequence"/>
</dbReference>
<gene>
    <name evidence="1" type="ORF">D1614_23675</name>
</gene>
<organism evidence="1 2">
    <name type="scientific">Maribellus luteus</name>
    <dbReference type="NCBI Taxonomy" id="2305463"/>
    <lineage>
        <taxon>Bacteria</taxon>
        <taxon>Pseudomonadati</taxon>
        <taxon>Bacteroidota</taxon>
        <taxon>Bacteroidia</taxon>
        <taxon>Marinilabiliales</taxon>
        <taxon>Prolixibacteraceae</taxon>
        <taxon>Maribellus</taxon>
    </lineage>
</organism>